<keyword evidence="3" id="KW-1185">Reference proteome</keyword>
<evidence type="ECO:0000313" key="2">
    <source>
        <dbReference type="EMBL" id="RDI74783.1"/>
    </source>
</evidence>
<sequence length="213" mass="23195">MSDVWSGRARLYVDSDAHRGGADLEQIVAWAEGARSAVDVATGGGHVARRLREAGIDVVTCDPAPGMQPDVVCRAESLPFADGCVDVVACRTAAHHFADVRKAVSEMARVSADRVLIVDTVHMGDAVEEAEKLRDPSHVRNYTDAEWREIVREAGLGVDDARFYEHSMDFVAWLARTGCEGDDARRVAALLGDRVADGRLTLTKIAIKARKER</sequence>
<dbReference type="AlphaFoldDB" id="A0A7M2YXC2"/>
<organism evidence="2 3">
    <name type="scientific">Gaiella occulta</name>
    <dbReference type="NCBI Taxonomy" id="1002870"/>
    <lineage>
        <taxon>Bacteria</taxon>
        <taxon>Bacillati</taxon>
        <taxon>Actinomycetota</taxon>
        <taxon>Thermoleophilia</taxon>
        <taxon>Gaiellales</taxon>
        <taxon>Gaiellaceae</taxon>
        <taxon>Gaiella</taxon>
    </lineage>
</organism>
<dbReference type="OrthoDB" id="43862at2"/>
<dbReference type="PANTHER" id="PTHR43591">
    <property type="entry name" value="METHYLTRANSFERASE"/>
    <property type="match status" value="1"/>
</dbReference>
<keyword evidence="2" id="KW-0808">Transferase</keyword>
<dbReference type="EMBL" id="QQZY01000003">
    <property type="protein sequence ID" value="RDI74783.1"/>
    <property type="molecule type" value="Genomic_DNA"/>
</dbReference>
<accession>A0A7M2YXC2</accession>
<dbReference type="InterPro" id="IPR029063">
    <property type="entry name" value="SAM-dependent_MTases_sf"/>
</dbReference>
<feature type="domain" description="Methyltransferase type 11" evidence="1">
    <location>
        <begin position="38"/>
        <end position="111"/>
    </location>
</feature>
<dbReference type="GO" id="GO:0008757">
    <property type="term" value="F:S-adenosylmethionine-dependent methyltransferase activity"/>
    <property type="evidence" value="ECO:0007669"/>
    <property type="project" value="InterPro"/>
</dbReference>
<comment type="caution">
    <text evidence="2">The sequence shown here is derived from an EMBL/GenBank/DDBJ whole genome shotgun (WGS) entry which is preliminary data.</text>
</comment>
<dbReference type="GO" id="GO:0032259">
    <property type="term" value="P:methylation"/>
    <property type="evidence" value="ECO:0007669"/>
    <property type="project" value="UniProtKB-KW"/>
</dbReference>
<dbReference type="PANTHER" id="PTHR43591:SF24">
    <property type="entry name" value="2-METHOXY-6-POLYPRENYL-1,4-BENZOQUINOL METHYLASE, MITOCHONDRIAL"/>
    <property type="match status" value="1"/>
</dbReference>
<dbReference type="SUPFAM" id="SSF53335">
    <property type="entry name" value="S-adenosyl-L-methionine-dependent methyltransferases"/>
    <property type="match status" value="1"/>
</dbReference>
<protein>
    <submittedName>
        <fullName evidence="2">Methyltransferase domain-containing protein</fullName>
    </submittedName>
</protein>
<keyword evidence="2" id="KW-0489">Methyltransferase</keyword>
<evidence type="ECO:0000313" key="3">
    <source>
        <dbReference type="Proteomes" id="UP000254134"/>
    </source>
</evidence>
<dbReference type="RefSeq" id="WP_114796077.1">
    <property type="nucleotide sequence ID" value="NZ_QQZY01000003.1"/>
</dbReference>
<name>A0A7M2YXC2_9ACTN</name>
<dbReference type="InterPro" id="IPR013216">
    <property type="entry name" value="Methyltransf_11"/>
</dbReference>
<reference evidence="3" key="2">
    <citation type="journal article" date="2019" name="MicrobiologyOpen">
        <title>High-quality draft genome sequence of Gaiella occulta isolated from a 150 meter deep mineral water borehole and comparison with the genome sequences of other deep-branching lineages of the phylum Actinobacteria.</title>
        <authorList>
            <person name="Severino R."/>
            <person name="Froufe H.J.C."/>
            <person name="Barroso C."/>
            <person name="Albuquerque L."/>
            <person name="Lobo-da-Cunha A."/>
            <person name="da Costa M.S."/>
            <person name="Egas C."/>
        </authorList>
    </citation>
    <scope>NUCLEOTIDE SEQUENCE [LARGE SCALE GENOMIC DNA]</scope>
    <source>
        <strain evidence="3">F2-233</strain>
    </source>
</reference>
<gene>
    <name evidence="2" type="ORF">Gocc_1672</name>
</gene>
<evidence type="ECO:0000259" key="1">
    <source>
        <dbReference type="Pfam" id="PF08241"/>
    </source>
</evidence>
<proteinExistence type="predicted"/>
<dbReference type="Pfam" id="PF08241">
    <property type="entry name" value="Methyltransf_11"/>
    <property type="match status" value="1"/>
</dbReference>
<dbReference type="Proteomes" id="UP000254134">
    <property type="component" value="Unassembled WGS sequence"/>
</dbReference>
<dbReference type="Gene3D" id="3.40.50.150">
    <property type="entry name" value="Vaccinia Virus protein VP39"/>
    <property type="match status" value="1"/>
</dbReference>
<reference evidence="2 3" key="1">
    <citation type="submission" date="2018-07" db="EMBL/GenBank/DDBJ databases">
        <title>High-quality-draft genome sequence of Gaiella occulta.</title>
        <authorList>
            <person name="Severino R."/>
            <person name="Froufe H.J.C."/>
            <person name="Rainey F.A."/>
            <person name="Barroso C."/>
            <person name="Albuquerque L."/>
            <person name="Lobo-Da-Cunha A."/>
            <person name="Da Costa M.S."/>
            <person name="Egas C."/>
        </authorList>
    </citation>
    <scope>NUCLEOTIDE SEQUENCE [LARGE SCALE GENOMIC DNA]</scope>
    <source>
        <strain evidence="2 3">F2-233</strain>
    </source>
</reference>